<keyword evidence="5" id="KW-1185">Reference proteome</keyword>
<keyword evidence="2" id="KW-0560">Oxidoreductase</keyword>
<evidence type="ECO:0000256" key="2">
    <source>
        <dbReference type="ARBA" id="ARBA00023002"/>
    </source>
</evidence>
<comment type="caution">
    <text evidence="4">The sequence shown here is derived from an EMBL/GenBank/DDBJ whole genome shotgun (WGS) entry which is preliminary data.</text>
</comment>
<dbReference type="Proteomes" id="UP000252884">
    <property type="component" value="Unassembled WGS sequence"/>
</dbReference>
<dbReference type="GO" id="GO:0016491">
    <property type="term" value="F:oxidoreductase activity"/>
    <property type="evidence" value="ECO:0007669"/>
    <property type="project" value="UniProtKB-KW"/>
</dbReference>
<evidence type="ECO:0000313" key="5">
    <source>
        <dbReference type="Proteomes" id="UP000252884"/>
    </source>
</evidence>
<dbReference type="SUPFAM" id="SSF51735">
    <property type="entry name" value="NAD(P)-binding Rossmann-fold domains"/>
    <property type="match status" value="1"/>
</dbReference>
<dbReference type="RefSeq" id="WP_114472397.1">
    <property type="nucleotide sequence ID" value="NZ_QPJK01000016.1"/>
</dbReference>
<dbReference type="OrthoDB" id="9803333at2"/>
<dbReference type="InterPro" id="IPR002347">
    <property type="entry name" value="SDR_fam"/>
</dbReference>
<proteinExistence type="inferred from homology"/>
<evidence type="ECO:0000256" key="1">
    <source>
        <dbReference type="ARBA" id="ARBA00006484"/>
    </source>
</evidence>
<name>A0A368X8D1_9BURK</name>
<dbReference type="PRINTS" id="PR00080">
    <property type="entry name" value="SDRFAMILY"/>
</dbReference>
<dbReference type="SMART" id="SM00822">
    <property type="entry name" value="PKS_KR"/>
    <property type="match status" value="1"/>
</dbReference>
<gene>
    <name evidence="4" type="ORF">DES41_11612</name>
</gene>
<evidence type="ECO:0000313" key="4">
    <source>
        <dbReference type="EMBL" id="RCW64105.1"/>
    </source>
</evidence>
<dbReference type="CDD" id="cd05233">
    <property type="entry name" value="SDR_c"/>
    <property type="match status" value="1"/>
</dbReference>
<evidence type="ECO:0000259" key="3">
    <source>
        <dbReference type="SMART" id="SM00822"/>
    </source>
</evidence>
<dbReference type="PROSITE" id="PS51257">
    <property type="entry name" value="PROKAR_LIPOPROTEIN"/>
    <property type="match status" value="1"/>
</dbReference>
<dbReference type="InterPro" id="IPR057326">
    <property type="entry name" value="KR_dom"/>
</dbReference>
<dbReference type="NCBIfam" id="NF005559">
    <property type="entry name" value="PRK07231.1"/>
    <property type="match status" value="1"/>
</dbReference>
<dbReference type="Pfam" id="PF13561">
    <property type="entry name" value="adh_short_C2"/>
    <property type="match status" value="1"/>
</dbReference>
<comment type="similarity">
    <text evidence="1">Belongs to the short-chain dehydrogenases/reductases (SDR) family.</text>
</comment>
<dbReference type="PANTHER" id="PTHR43639">
    <property type="entry name" value="OXIDOREDUCTASE, SHORT-CHAIN DEHYDROGENASE/REDUCTASE FAMILY (AFU_ORTHOLOGUE AFUA_5G02870)"/>
    <property type="match status" value="1"/>
</dbReference>
<dbReference type="AlphaFoldDB" id="A0A368X8D1"/>
<reference evidence="4 5" key="1">
    <citation type="submission" date="2018-07" db="EMBL/GenBank/DDBJ databases">
        <title>Genomic Encyclopedia of Type Strains, Phase IV (KMG-IV): sequencing the most valuable type-strain genomes for metagenomic binning, comparative biology and taxonomic classification.</title>
        <authorList>
            <person name="Goeker M."/>
        </authorList>
    </citation>
    <scope>NUCLEOTIDE SEQUENCE [LARGE SCALE GENOMIC DNA]</scope>
    <source>
        <strain evidence="4 5">DSM 21634</strain>
    </source>
</reference>
<dbReference type="InterPro" id="IPR036291">
    <property type="entry name" value="NAD(P)-bd_dom_sf"/>
</dbReference>
<dbReference type="EMBL" id="QPJK01000016">
    <property type="protein sequence ID" value="RCW64105.1"/>
    <property type="molecule type" value="Genomic_DNA"/>
</dbReference>
<organism evidence="4 5">
    <name type="scientific">Pseudorhodoferax soli</name>
    <dbReference type="NCBI Taxonomy" id="545864"/>
    <lineage>
        <taxon>Bacteria</taxon>
        <taxon>Pseudomonadati</taxon>
        <taxon>Pseudomonadota</taxon>
        <taxon>Betaproteobacteria</taxon>
        <taxon>Burkholderiales</taxon>
        <taxon>Comamonadaceae</taxon>
    </lineage>
</organism>
<sequence>MQDLKGKTALVTGASTGIGAAVAAALGAQGCKVVVHYNQSEGPAQAVVAQIVQGGGQAVALRADVRDSAAIKACVAATVQAFGSVDILVNNAGSLVQRAPIAEFTDALFDEVLHVNALSALVFCREVVPLMRQQGRGGSIINVTSVAARNGGGPGAYLYAGSKGFISTATRGLAKELVPDRIRVNAVAPGVIATPFQDRFSTAQMLENFKASIPMGRLGTAEECVGAFLYLASDQLSGYVTGQILEVNGGQYMP</sequence>
<dbReference type="PRINTS" id="PR00081">
    <property type="entry name" value="GDHRDH"/>
</dbReference>
<protein>
    <submittedName>
        <fullName evidence="4">3-oxoacyl-[acyl-carrier protein] reductase</fullName>
    </submittedName>
</protein>
<dbReference type="FunFam" id="3.40.50.720:FF:000084">
    <property type="entry name" value="Short-chain dehydrogenase reductase"/>
    <property type="match status" value="1"/>
</dbReference>
<feature type="domain" description="Ketoreductase" evidence="3">
    <location>
        <begin position="7"/>
        <end position="195"/>
    </location>
</feature>
<dbReference type="Gene3D" id="3.40.50.720">
    <property type="entry name" value="NAD(P)-binding Rossmann-like Domain"/>
    <property type="match status" value="1"/>
</dbReference>
<dbReference type="PANTHER" id="PTHR43639:SF1">
    <property type="entry name" value="SHORT-CHAIN DEHYDROGENASE_REDUCTASE FAMILY PROTEIN"/>
    <property type="match status" value="1"/>
</dbReference>
<accession>A0A368X8D1</accession>